<evidence type="ECO:0000313" key="2">
    <source>
        <dbReference type="Proteomes" id="UP000094172"/>
    </source>
</evidence>
<dbReference type="EMBL" id="LPWE01000011">
    <property type="protein sequence ID" value="ODR95203.1"/>
    <property type="molecule type" value="Genomic_DNA"/>
</dbReference>
<evidence type="ECO:0008006" key="3">
    <source>
        <dbReference type="Google" id="ProtNLM"/>
    </source>
</evidence>
<dbReference type="RefSeq" id="WP_069444494.1">
    <property type="nucleotide sequence ID" value="NZ_LPWE01000011.1"/>
</dbReference>
<comment type="caution">
    <text evidence="1">The sequence shown here is derived from an EMBL/GenBank/DDBJ whole genome shotgun (WGS) entry which is preliminary data.</text>
</comment>
<dbReference type="AlphaFoldDB" id="A0A1E3VNU2"/>
<gene>
    <name evidence="1" type="ORF">AUC70_05755</name>
</gene>
<sequence length="189" mass="22168">MHNTDMKYVVAGIASFVRNAQIKRALQGCDPEPRLNFWRVLYGDCLDMAVIEWSKLFGSDSRQPVHWKTIIHKDEHDKFRKGLLEAIGIPESAWQDYWNRMKGYRDNHAAHFNEEYLRPRNKPRYPDLSVALEAAYFYYDRLLPLMSDRGIAHSYPKDIREYSQRFGAQARQVATKALAATADMEERVR</sequence>
<protein>
    <recommendedName>
        <fullName evidence="3">HEPN AbiU2-like domain-containing protein</fullName>
    </recommendedName>
</protein>
<dbReference type="Proteomes" id="UP000094172">
    <property type="component" value="Unassembled WGS sequence"/>
</dbReference>
<keyword evidence="2" id="KW-1185">Reference proteome</keyword>
<name>A0A1E3VNU2_9HYPH</name>
<proteinExistence type="predicted"/>
<reference evidence="1 2" key="1">
    <citation type="journal article" date="2016" name="Environ. Microbiol.">
        <title>New Methyloceanibacter diversity from North Sea sediments includes methanotroph containing solely the soluble methane monooxygenase.</title>
        <authorList>
            <person name="Vekeman B."/>
            <person name="Kerckhof F.M."/>
            <person name="Cremers G."/>
            <person name="de Vos P."/>
            <person name="Vandamme P."/>
            <person name="Boon N."/>
            <person name="Op den Camp H.J."/>
            <person name="Heylen K."/>
        </authorList>
    </citation>
    <scope>NUCLEOTIDE SEQUENCE [LARGE SCALE GENOMIC DNA]</scope>
    <source>
        <strain evidence="1 2">R-67176</strain>
    </source>
</reference>
<organism evidence="1 2">
    <name type="scientific">Methyloceanibacter stevinii</name>
    <dbReference type="NCBI Taxonomy" id="1774970"/>
    <lineage>
        <taxon>Bacteria</taxon>
        <taxon>Pseudomonadati</taxon>
        <taxon>Pseudomonadota</taxon>
        <taxon>Alphaproteobacteria</taxon>
        <taxon>Hyphomicrobiales</taxon>
        <taxon>Hyphomicrobiaceae</taxon>
        <taxon>Methyloceanibacter</taxon>
    </lineage>
</organism>
<accession>A0A1E3VNU2</accession>
<evidence type="ECO:0000313" key="1">
    <source>
        <dbReference type="EMBL" id="ODR95203.1"/>
    </source>
</evidence>